<evidence type="ECO:0000259" key="1">
    <source>
        <dbReference type="PROSITE" id="PS50181"/>
    </source>
</evidence>
<evidence type="ECO:0000313" key="3">
    <source>
        <dbReference type="Proteomes" id="UP001187192"/>
    </source>
</evidence>
<organism evidence="2 3">
    <name type="scientific">Ficus carica</name>
    <name type="common">Common fig</name>
    <dbReference type="NCBI Taxonomy" id="3494"/>
    <lineage>
        <taxon>Eukaryota</taxon>
        <taxon>Viridiplantae</taxon>
        <taxon>Streptophyta</taxon>
        <taxon>Embryophyta</taxon>
        <taxon>Tracheophyta</taxon>
        <taxon>Spermatophyta</taxon>
        <taxon>Magnoliopsida</taxon>
        <taxon>eudicotyledons</taxon>
        <taxon>Gunneridae</taxon>
        <taxon>Pentapetalae</taxon>
        <taxon>rosids</taxon>
        <taxon>fabids</taxon>
        <taxon>Rosales</taxon>
        <taxon>Moraceae</taxon>
        <taxon>Ficeae</taxon>
        <taxon>Ficus</taxon>
    </lineage>
</organism>
<protein>
    <recommendedName>
        <fullName evidence="1">F-box domain-containing protein</fullName>
    </recommendedName>
</protein>
<accession>A0AA88DVK4</accession>
<comment type="caution">
    <text evidence="2">The sequence shown here is derived from an EMBL/GenBank/DDBJ whole genome shotgun (WGS) entry which is preliminary data.</text>
</comment>
<gene>
    <name evidence="2" type="ORF">TIFTF001_031583</name>
</gene>
<dbReference type="InterPro" id="IPR036047">
    <property type="entry name" value="F-box-like_dom_sf"/>
</dbReference>
<dbReference type="InterPro" id="IPR001810">
    <property type="entry name" value="F-box_dom"/>
</dbReference>
<dbReference type="SMART" id="SM00256">
    <property type="entry name" value="FBOX"/>
    <property type="match status" value="1"/>
</dbReference>
<evidence type="ECO:0000313" key="2">
    <source>
        <dbReference type="EMBL" id="GMN62501.1"/>
    </source>
</evidence>
<dbReference type="AlphaFoldDB" id="A0AA88DVK4"/>
<dbReference type="PANTHER" id="PTHR32278">
    <property type="entry name" value="F-BOX DOMAIN-CONTAINING PROTEIN"/>
    <property type="match status" value="1"/>
</dbReference>
<feature type="domain" description="F-box" evidence="1">
    <location>
        <begin position="17"/>
        <end position="63"/>
    </location>
</feature>
<keyword evidence="3" id="KW-1185">Reference proteome</keyword>
<dbReference type="PANTHER" id="PTHR32278:SF111">
    <property type="entry name" value="F-BOX PROTEIN PP2-B12-RELATED"/>
    <property type="match status" value="1"/>
</dbReference>
<sequence length="104" mass="11727">MGLKETGEACKFRVSDTNYFSSLPEECIFLILSKTSPRDLCRLSVVSSAFRSASESDVLWENFLPLDLPETTVSISSLFASKKDLFFHLCRHHYPALVDYGSKV</sequence>
<dbReference type="Gene3D" id="1.20.1280.50">
    <property type="match status" value="1"/>
</dbReference>
<dbReference type="CDD" id="cd22162">
    <property type="entry name" value="F-box_AtSKIP3-like"/>
    <property type="match status" value="1"/>
</dbReference>
<dbReference type="SUPFAM" id="SSF81383">
    <property type="entry name" value="F-box domain"/>
    <property type="match status" value="1"/>
</dbReference>
<dbReference type="PROSITE" id="PS50181">
    <property type="entry name" value="FBOX"/>
    <property type="match status" value="1"/>
</dbReference>
<dbReference type="Proteomes" id="UP001187192">
    <property type="component" value="Unassembled WGS sequence"/>
</dbReference>
<dbReference type="Pfam" id="PF12937">
    <property type="entry name" value="F-box-like"/>
    <property type="match status" value="1"/>
</dbReference>
<name>A0AA88DVK4_FICCA</name>
<dbReference type="EMBL" id="BTGU01000130">
    <property type="protein sequence ID" value="GMN62501.1"/>
    <property type="molecule type" value="Genomic_DNA"/>
</dbReference>
<proteinExistence type="predicted"/>
<reference evidence="2" key="1">
    <citation type="submission" date="2023-07" db="EMBL/GenBank/DDBJ databases">
        <title>draft genome sequence of fig (Ficus carica).</title>
        <authorList>
            <person name="Takahashi T."/>
            <person name="Nishimura K."/>
        </authorList>
    </citation>
    <scope>NUCLEOTIDE SEQUENCE</scope>
</reference>